<protein>
    <recommendedName>
        <fullName evidence="3">FHA domain-containing protein</fullName>
    </recommendedName>
</protein>
<gene>
    <name evidence="1" type="ORF">FM104_14645</name>
</gene>
<sequence>MPQEAQPATINAETASPGALLLDFGGRVDRIQPGTAFTIGRTADLSIDENPYIHRRFLEVAERDGIWWLTNVGSALAASVTSADGMAQSWLSPGATMPLVFSATTVLFTAGSTTYEFSLTAQQPFYQMSTSWTSGADARTVAELLSPMQRILLTSLAEPLLRRRAEGSVPLPSTEQVATRLGWAVEKVERRVGALCDKFARLGISGLERSGAGEILSSQRSRLVEHAVGARIVTADDLPLLDAFAV</sequence>
<dbReference type="EMBL" id="FUKO01000041">
    <property type="protein sequence ID" value="SJN46184.1"/>
    <property type="molecule type" value="Genomic_DNA"/>
</dbReference>
<proteinExistence type="predicted"/>
<organism evidence="1 2">
    <name type="scientific">Microbacterium esteraromaticum</name>
    <dbReference type="NCBI Taxonomy" id="57043"/>
    <lineage>
        <taxon>Bacteria</taxon>
        <taxon>Bacillati</taxon>
        <taxon>Actinomycetota</taxon>
        <taxon>Actinomycetes</taxon>
        <taxon>Micrococcales</taxon>
        <taxon>Microbacteriaceae</taxon>
        <taxon>Microbacterium</taxon>
    </lineage>
</organism>
<reference evidence="1 2" key="1">
    <citation type="submission" date="2017-02" db="EMBL/GenBank/DDBJ databases">
        <authorList>
            <person name="Peterson S.W."/>
        </authorList>
    </citation>
    <scope>NUCLEOTIDE SEQUENCE [LARGE SCALE GENOMIC DNA]</scope>
    <source>
        <strain evidence="1 2">B Mb 05.01</strain>
    </source>
</reference>
<evidence type="ECO:0008006" key="3">
    <source>
        <dbReference type="Google" id="ProtNLM"/>
    </source>
</evidence>
<keyword evidence="2" id="KW-1185">Reference proteome</keyword>
<accession>A0A1R4KQ95</accession>
<dbReference type="AlphaFoldDB" id="A0A1R4KQ95"/>
<dbReference type="Proteomes" id="UP000196320">
    <property type="component" value="Unassembled WGS sequence"/>
</dbReference>
<evidence type="ECO:0000313" key="1">
    <source>
        <dbReference type="EMBL" id="SJN46184.1"/>
    </source>
</evidence>
<name>A0A1R4KQ95_9MICO</name>
<evidence type="ECO:0000313" key="2">
    <source>
        <dbReference type="Proteomes" id="UP000196320"/>
    </source>
</evidence>